<evidence type="ECO:0000259" key="2">
    <source>
        <dbReference type="Pfam" id="PF06580"/>
    </source>
</evidence>
<dbReference type="PANTHER" id="PTHR34220">
    <property type="entry name" value="SENSOR HISTIDINE KINASE YPDA"/>
    <property type="match status" value="1"/>
</dbReference>
<dbReference type="SUPFAM" id="SSF55874">
    <property type="entry name" value="ATPase domain of HSP90 chaperone/DNA topoisomerase II/histidine kinase"/>
    <property type="match status" value="1"/>
</dbReference>
<name>I0WBZ6_9FLAO</name>
<dbReference type="Proteomes" id="UP000005938">
    <property type="component" value="Unassembled WGS sequence"/>
</dbReference>
<comment type="caution">
    <text evidence="4">The sequence shown here is derived from an EMBL/GenBank/DDBJ whole genome shotgun (WGS) entry which is preliminary data.</text>
</comment>
<dbReference type="Pfam" id="PF06580">
    <property type="entry name" value="His_kinase"/>
    <property type="match status" value="1"/>
</dbReference>
<keyword evidence="5" id="KW-1185">Reference proteome</keyword>
<dbReference type="EMBL" id="AJJU01000017">
    <property type="protein sequence ID" value="EID73912.1"/>
    <property type="molecule type" value="Genomic_DNA"/>
</dbReference>
<dbReference type="InterPro" id="IPR050640">
    <property type="entry name" value="Bact_2-comp_sensor_kinase"/>
</dbReference>
<dbReference type="RefSeq" id="WP_008240142.1">
    <property type="nucleotide sequence ID" value="NZ_AJJU01000017.1"/>
</dbReference>
<dbReference type="InterPro" id="IPR010559">
    <property type="entry name" value="Sig_transdc_His_kin_internal"/>
</dbReference>
<keyword evidence="1" id="KW-0472">Membrane</keyword>
<dbReference type="PANTHER" id="PTHR34220:SF7">
    <property type="entry name" value="SENSOR HISTIDINE KINASE YPDA"/>
    <property type="match status" value="1"/>
</dbReference>
<dbReference type="STRING" id="946077.W5A_10115"/>
<reference evidence="4 5" key="1">
    <citation type="journal article" date="2012" name="J. Bacteriol.">
        <title>Genome Sequence of the Halotolerant Bacterium Imtechella halotolerans K1T.</title>
        <authorList>
            <person name="Kumar S."/>
            <person name="Vikram S."/>
            <person name="Subramanian S."/>
            <person name="Raghava G.P."/>
            <person name="Pinnaka A.K."/>
        </authorList>
    </citation>
    <scope>NUCLEOTIDE SEQUENCE [LARGE SCALE GENOMIC DNA]</scope>
    <source>
        <strain evidence="4 5">K1</strain>
    </source>
</reference>
<keyword evidence="1" id="KW-0812">Transmembrane</keyword>
<dbReference type="GO" id="GO:0016020">
    <property type="term" value="C:membrane"/>
    <property type="evidence" value="ECO:0007669"/>
    <property type="project" value="InterPro"/>
</dbReference>
<feature type="transmembrane region" description="Helical" evidence="1">
    <location>
        <begin position="207"/>
        <end position="225"/>
    </location>
</feature>
<dbReference type="OrthoDB" id="9809670at2"/>
<evidence type="ECO:0000259" key="3">
    <source>
        <dbReference type="Pfam" id="PF07695"/>
    </source>
</evidence>
<proteinExistence type="predicted"/>
<feature type="domain" description="7TM-DISM receptor extracellular" evidence="3">
    <location>
        <begin position="20"/>
        <end position="225"/>
    </location>
</feature>
<gene>
    <name evidence="4" type="ORF">W5A_10115</name>
</gene>
<dbReference type="AlphaFoldDB" id="I0WBZ6"/>
<dbReference type="Gene3D" id="3.30.565.10">
    <property type="entry name" value="Histidine kinase-like ATPase, C-terminal domain"/>
    <property type="match status" value="1"/>
</dbReference>
<dbReference type="Pfam" id="PF07695">
    <property type="entry name" value="7TMR-DISM_7TM"/>
    <property type="match status" value="1"/>
</dbReference>
<feature type="domain" description="Signal transduction histidine kinase internal region" evidence="2">
    <location>
        <begin position="298"/>
        <end position="377"/>
    </location>
</feature>
<dbReference type="InterPro" id="IPR036890">
    <property type="entry name" value="HATPase_C_sf"/>
</dbReference>
<sequence length="508" mass="59608">MEGTTILEILRNANANGLGMAFISILFYLFIYNGIIYLKNKEVYYLYYSLYVLVNALVFSKYQTNVFFENNELYAHLMLWLTYPLFFFSFVFFGLFILTILKFKERQPQFYRLYINYYLIPAITVFLLLFIASVIHTKVFLILRIYYAYIFIPITVLISLNGIRLIIQMKDPIKTPLVLGLASVLMATLILVIHSMLTGYDINKNQYIFYLGMLLENMFFTYAISIRQYQVYKERTQIQKKYIGQLIELQNIKDVHEKQLEEELLKKEKSLLESQKLAEAARVTVLKERFNNEISTLKLETLRSQMNPHFIFNALNSIKAYLISSNKIKSIFYLNKFSKLIRIILENSRKDTISLEEELHIIQLYLQMENMRFEEKIEIAITTDPDIPIHTITVPPLITQPIIENAIWHGLAHIEGPKKMEIHIFKEKDSYYISIKDNGIGRTLSKKTNHYKKESLGLAITQERLHYFNKKNEVHYTIRIVDLINSANEPIGTEVRIQLSSVASTTQS</sequence>
<accession>I0WBZ6</accession>
<dbReference type="eggNOG" id="COG2972">
    <property type="taxonomic scope" value="Bacteria"/>
</dbReference>
<keyword evidence="1" id="KW-1133">Transmembrane helix</keyword>
<dbReference type="GO" id="GO:0000155">
    <property type="term" value="F:phosphorelay sensor kinase activity"/>
    <property type="evidence" value="ECO:0007669"/>
    <property type="project" value="InterPro"/>
</dbReference>
<feature type="transmembrane region" description="Helical" evidence="1">
    <location>
        <begin position="74"/>
        <end position="101"/>
    </location>
</feature>
<feature type="transmembrane region" description="Helical" evidence="1">
    <location>
        <begin position="113"/>
        <end position="135"/>
    </location>
</feature>
<evidence type="ECO:0000256" key="1">
    <source>
        <dbReference type="SAM" id="Phobius"/>
    </source>
</evidence>
<feature type="transmembrane region" description="Helical" evidence="1">
    <location>
        <begin position="175"/>
        <end position="195"/>
    </location>
</feature>
<protein>
    <submittedName>
        <fullName evidence="4">Putative regulator of cell autolysis</fullName>
    </submittedName>
</protein>
<dbReference type="InterPro" id="IPR011623">
    <property type="entry name" value="7TMR_DISM_rcpt_extracell_dom1"/>
</dbReference>
<evidence type="ECO:0000313" key="4">
    <source>
        <dbReference type="EMBL" id="EID73912.1"/>
    </source>
</evidence>
<organism evidence="4 5">
    <name type="scientific">Imtechella halotolerans K1</name>
    <dbReference type="NCBI Taxonomy" id="946077"/>
    <lineage>
        <taxon>Bacteria</taxon>
        <taxon>Pseudomonadati</taxon>
        <taxon>Bacteroidota</taxon>
        <taxon>Flavobacteriia</taxon>
        <taxon>Flavobacteriales</taxon>
        <taxon>Flavobacteriaceae</taxon>
        <taxon>Imtechella</taxon>
    </lineage>
</organism>
<feature type="transmembrane region" description="Helical" evidence="1">
    <location>
        <begin position="141"/>
        <end position="163"/>
    </location>
</feature>
<feature type="transmembrane region" description="Helical" evidence="1">
    <location>
        <begin position="45"/>
        <end position="62"/>
    </location>
</feature>
<feature type="transmembrane region" description="Helical" evidence="1">
    <location>
        <begin position="20"/>
        <end position="38"/>
    </location>
</feature>
<evidence type="ECO:0000313" key="5">
    <source>
        <dbReference type="Proteomes" id="UP000005938"/>
    </source>
</evidence>